<dbReference type="InterPro" id="IPR051464">
    <property type="entry name" value="Peptidase_M42_aminopept"/>
</dbReference>
<organism evidence="9 10">
    <name type="scientific">Hydrogenispora ethanolica</name>
    <dbReference type="NCBI Taxonomy" id="1082276"/>
    <lineage>
        <taxon>Bacteria</taxon>
        <taxon>Bacillati</taxon>
        <taxon>Bacillota</taxon>
        <taxon>Hydrogenispora</taxon>
    </lineage>
</organism>
<sequence>MFHFGMQSFWHAGKAFREQNITLRKGSEKKMMNYDQQQIFDYLRRLLAIPSPSGYTGAIMQFLGQELAALGLGYSATRKGALLVTLPGLDDERQRTLTAHTDTLGAMVKAVKPGGTLALAPIGGFMMTAVEGANCTVVTLDGTSYSGTIQTIKPSVHISGDDARELKRTPENMEVVLDEKVFSKEDTARLGIEVGDFICIDPRTVVTERGFIKSRYLDDKAGVAVLLYVLRHITENGLKLSHTTHFYLSNYEEVGHGACAAVPAKTQDYIGVDMGAPGVEQNSSEYSVCICAKDSSGPYDFELRKELVEICKRHAIPYRIDVYPRYSSDASAALRAGWDIRTALVGPGVFASHAYERTHIDSIVATIELLLRYLTVA</sequence>
<evidence type="ECO:0000256" key="6">
    <source>
        <dbReference type="PIRNR" id="PIRNR001123"/>
    </source>
</evidence>
<keyword evidence="3" id="KW-0645">Protease</keyword>
<feature type="active site" description="Proton acceptor" evidence="7">
    <location>
        <position position="252"/>
    </location>
</feature>
<dbReference type="GO" id="GO:0046872">
    <property type="term" value="F:metal ion binding"/>
    <property type="evidence" value="ECO:0007669"/>
    <property type="project" value="UniProtKB-UniRule"/>
</dbReference>
<dbReference type="GO" id="GO:0006508">
    <property type="term" value="P:proteolysis"/>
    <property type="evidence" value="ECO:0007669"/>
    <property type="project" value="UniProtKB-KW"/>
</dbReference>
<dbReference type="AlphaFoldDB" id="A0A4V2QFD9"/>
<dbReference type="InterPro" id="IPR023367">
    <property type="entry name" value="Peptidase_M42_dom2"/>
</dbReference>
<comment type="caution">
    <text evidence="9">The sequence shown here is derived from an EMBL/GenBank/DDBJ whole genome shotgun (WGS) entry which is preliminary data.</text>
</comment>
<feature type="binding site" evidence="8">
    <location>
        <position position="273"/>
    </location>
    <ligand>
        <name>Zn(2+)</name>
        <dbReference type="ChEBI" id="CHEBI:29105"/>
        <label>1</label>
    </ligand>
</feature>
<evidence type="ECO:0000256" key="2">
    <source>
        <dbReference type="ARBA" id="ARBA00022438"/>
    </source>
</evidence>
<feature type="binding site" evidence="8">
    <location>
        <position position="218"/>
    </location>
    <ligand>
        <name>Zn(2+)</name>
        <dbReference type="ChEBI" id="CHEBI:29105"/>
        <label>1</label>
    </ligand>
</feature>
<evidence type="ECO:0000256" key="8">
    <source>
        <dbReference type="PIRSR" id="PIRSR001123-2"/>
    </source>
</evidence>
<dbReference type="PANTHER" id="PTHR32481:SF7">
    <property type="entry name" value="AMINOPEPTIDASE YHFE-RELATED"/>
    <property type="match status" value="1"/>
</dbReference>
<evidence type="ECO:0000256" key="5">
    <source>
        <dbReference type="ARBA" id="ARBA00022801"/>
    </source>
</evidence>
<keyword evidence="5" id="KW-0378">Hydrolase</keyword>
<evidence type="ECO:0000256" key="1">
    <source>
        <dbReference type="ARBA" id="ARBA00006272"/>
    </source>
</evidence>
<keyword evidence="4 8" id="KW-0479">Metal-binding</keyword>
<proteinExistence type="inferred from homology"/>
<dbReference type="SUPFAM" id="SSF53187">
    <property type="entry name" value="Zn-dependent exopeptidases"/>
    <property type="match status" value="1"/>
</dbReference>
<dbReference type="Gene3D" id="2.40.30.40">
    <property type="entry name" value="Peptidase M42, domain 2"/>
    <property type="match status" value="1"/>
</dbReference>
<name>A0A4V2QFD9_HYDET</name>
<dbReference type="PIRSF" id="PIRSF001123">
    <property type="entry name" value="PepA_GA"/>
    <property type="match status" value="1"/>
</dbReference>
<dbReference type="Proteomes" id="UP000295008">
    <property type="component" value="Unassembled WGS sequence"/>
</dbReference>
<dbReference type="Pfam" id="PF05343">
    <property type="entry name" value="Peptidase_M42"/>
    <property type="match status" value="1"/>
</dbReference>
<evidence type="ECO:0000313" key="10">
    <source>
        <dbReference type="Proteomes" id="UP000295008"/>
    </source>
</evidence>
<comment type="cofactor">
    <cofactor evidence="8">
        <name>a divalent metal cation</name>
        <dbReference type="ChEBI" id="CHEBI:60240"/>
    </cofactor>
    <text evidence="8">Binds 2 divalent metal cations per subunit.</text>
</comment>
<evidence type="ECO:0000256" key="3">
    <source>
        <dbReference type="ARBA" id="ARBA00022670"/>
    </source>
</evidence>
<feature type="binding site" evidence="8">
    <location>
        <position position="253"/>
    </location>
    <ligand>
        <name>Zn(2+)</name>
        <dbReference type="ChEBI" id="CHEBI:29105"/>
        <label>2</label>
    </ligand>
</feature>
<gene>
    <name evidence="9" type="ORF">EDC14_100790</name>
</gene>
<protein>
    <submittedName>
        <fullName evidence="9">Putative aminopeptidase FrvX</fullName>
    </submittedName>
</protein>
<keyword evidence="10" id="KW-1185">Reference proteome</keyword>
<feature type="binding site" evidence="8">
    <location>
        <position position="100"/>
    </location>
    <ligand>
        <name>Zn(2+)</name>
        <dbReference type="ChEBI" id="CHEBI:29105"/>
        <label>1</label>
    </ligand>
</feature>
<dbReference type="InterPro" id="IPR008007">
    <property type="entry name" value="Peptidase_M42"/>
</dbReference>
<comment type="similarity">
    <text evidence="1 6">Belongs to the peptidase M42 family.</text>
</comment>
<dbReference type="SUPFAM" id="SSF101821">
    <property type="entry name" value="Aminopeptidase/glucanase lid domain"/>
    <property type="match status" value="1"/>
</dbReference>
<keyword evidence="2 9" id="KW-0031">Aminopeptidase</keyword>
<evidence type="ECO:0000256" key="7">
    <source>
        <dbReference type="PIRSR" id="PIRSR001123-1"/>
    </source>
</evidence>
<dbReference type="EMBL" id="SLUN01000007">
    <property type="protein sequence ID" value="TCL71627.1"/>
    <property type="molecule type" value="Genomic_DNA"/>
</dbReference>
<feature type="binding site" evidence="8">
    <location>
        <position position="218"/>
    </location>
    <ligand>
        <name>Zn(2+)</name>
        <dbReference type="ChEBI" id="CHEBI:29105"/>
        <label>2</label>
    </ligand>
</feature>
<dbReference type="GO" id="GO:0004177">
    <property type="term" value="F:aminopeptidase activity"/>
    <property type="evidence" value="ECO:0007669"/>
    <property type="project" value="UniProtKB-UniRule"/>
</dbReference>
<dbReference type="CDD" id="cd05657">
    <property type="entry name" value="M42_glucanase_like"/>
    <property type="match status" value="1"/>
</dbReference>
<reference evidence="9 10" key="1">
    <citation type="submission" date="2019-03" db="EMBL/GenBank/DDBJ databases">
        <title>Genomic Encyclopedia of Type Strains, Phase IV (KMG-IV): sequencing the most valuable type-strain genomes for metagenomic binning, comparative biology and taxonomic classification.</title>
        <authorList>
            <person name="Goeker M."/>
        </authorList>
    </citation>
    <scope>NUCLEOTIDE SEQUENCE [LARGE SCALE GENOMIC DNA]</scope>
    <source>
        <strain evidence="9 10">LX-B</strain>
    </source>
</reference>
<accession>A0A4V2QFD9</accession>
<evidence type="ECO:0000313" key="9">
    <source>
        <dbReference type="EMBL" id="TCL71627.1"/>
    </source>
</evidence>
<dbReference type="PANTHER" id="PTHR32481">
    <property type="entry name" value="AMINOPEPTIDASE"/>
    <property type="match status" value="1"/>
</dbReference>
<evidence type="ECO:0000256" key="4">
    <source>
        <dbReference type="ARBA" id="ARBA00022723"/>
    </source>
</evidence>
<dbReference type="Gene3D" id="3.40.630.10">
    <property type="entry name" value="Zn peptidases"/>
    <property type="match status" value="1"/>
</dbReference>